<evidence type="ECO:0000313" key="2">
    <source>
        <dbReference type="EMBL" id="GCF15393.1"/>
    </source>
</evidence>
<reference evidence="2 3" key="1">
    <citation type="submission" date="2019-02" db="EMBL/GenBank/DDBJ databases">
        <title>Haloarcula mannanilyticum sp. nov., a mannan degrading haloarchaeon isolated from commercial salt.</title>
        <authorList>
            <person name="Enomoto S."/>
            <person name="Shimane Y."/>
            <person name="Kamekura M."/>
            <person name="Ito T."/>
            <person name="Moriya O."/>
            <person name="Ihara K."/>
            <person name="Takahashi-Ando N."/>
            <person name="Fukushima Y."/>
            <person name="Yoshida Y."/>
            <person name="Usama R."/>
            <person name="Takai K."/>
            <person name="Minegishi H."/>
        </authorList>
    </citation>
    <scope>NUCLEOTIDE SEQUENCE [LARGE SCALE GENOMIC DNA]</scope>
    <source>
        <strain evidence="2 3">MD130-1</strain>
    </source>
</reference>
<proteinExistence type="predicted"/>
<protein>
    <recommendedName>
        <fullName evidence="1">Sulfatase N-terminal domain-containing protein</fullName>
    </recommendedName>
</protein>
<dbReference type="RefSeq" id="WP_160140706.1">
    <property type="nucleotide sequence ID" value="NZ_BIXZ01000008.1"/>
</dbReference>
<dbReference type="OrthoDB" id="102174at2157"/>
<dbReference type="InterPro" id="IPR052701">
    <property type="entry name" value="GAG_Ulvan_Degrading_Sulfatases"/>
</dbReference>
<feature type="domain" description="Sulfatase N-terminal" evidence="1">
    <location>
        <begin position="25"/>
        <end position="326"/>
    </location>
</feature>
<comment type="caution">
    <text evidence="2">The sequence shown here is derived from an EMBL/GenBank/DDBJ whole genome shotgun (WGS) entry which is preliminary data.</text>
</comment>
<dbReference type="InterPro" id="IPR000917">
    <property type="entry name" value="Sulfatase_N"/>
</dbReference>
<dbReference type="InterPro" id="IPR017850">
    <property type="entry name" value="Alkaline_phosphatase_core_sf"/>
</dbReference>
<evidence type="ECO:0000259" key="1">
    <source>
        <dbReference type="Pfam" id="PF00884"/>
    </source>
</evidence>
<dbReference type="Gene3D" id="3.40.720.10">
    <property type="entry name" value="Alkaline Phosphatase, subunit A"/>
    <property type="match status" value="1"/>
</dbReference>
<name>A0A4C2ES42_9EURY</name>
<dbReference type="AlphaFoldDB" id="A0A4C2ES42"/>
<accession>A0A4C2ES42</accession>
<gene>
    <name evidence="2" type="ORF">Harman_33280</name>
</gene>
<keyword evidence="3" id="KW-1185">Reference proteome</keyword>
<dbReference type="EMBL" id="BIXZ01000008">
    <property type="protein sequence ID" value="GCF15393.1"/>
    <property type="molecule type" value="Genomic_DNA"/>
</dbReference>
<organism evidence="2 3">
    <name type="scientific">Haloarcula mannanilytica</name>
    <dbReference type="NCBI Taxonomy" id="2509225"/>
    <lineage>
        <taxon>Archaea</taxon>
        <taxon>Methanobacteriati</taxon>
        <taxon>Methanobacteriota</taxon>
        <taxon>Stenosarchaea group</taxon>
        <taxon>Halobacteria</taxon>
        <taxon>Halobacteriales</taxon>
        <taxon>Haloarculaceae</taxon>
        <taxon>Haloarcula</taxon>
    </lineage>
</organism>
<dbReference type="Proteomes" id="UP000304382">
    <property type="component" value="Unassembled WGS sequence"/>
</dbReference>
<dbReference type="SUPFAM" id="SSF53649">
    <property type="entry name" value="Alkaline phosphatase-like"/>
    <property type="match status" value="1"/>
</dbReference>
<dbReference type="Pfam" id="PF00884">
    <property type="entry name" value="Sulfatase"/>
    <property type="match status" value="1"/>
</dbReference>
<dbReference type="PANTHER" id="PTHR43751:SF3">
    <property type="entry name" value="SULFATASE N-TERMINAL DOMAIN-CONTAINING PROTEIN"/>
    <property type="match status" value="1"/>
</dbReference>
<dbReference type="PANTHER" id="PTHR43751">
    <property type="entry name" value="SULFATASE"/>
    <property type="match status" value="1"/>
</dbReference>
<evidence type="ECO:0000313" key="3">
    <source>
        <dbReference type="Proteomes" id="UP000304382"/>
    </source>
</evidence>
<sequence>MTKIALVVLDTLRKDYFDKYFKWLPGIRFDNAYTTANWTVPAHASLFTGLYPSEVGTHAKHNVFDYPEECLPEILSSAGYSTRAFSANTNITGHFNFDRGFDEFISPSRMAHLTDENRVNWRKFSNESRESGIYKYTKAISRCFEGDVNTVKSIVDGIRVALEQGGTKSGVKYGGTLEAISELEGTTLSQKEFFFFNLMEAHEPYEVPKDYKTTENIDQTKAVGDLIYGHSDRKNLIQAYDDCSQYLSDIYKSLFEILIDKFDYVLTLSDHGEMLGEHEMWGHEYGVFPSLVHVPLVVSGSEVKDQTRKDPVTLIDIYQTVLELAEIGMDGSRRGQSLFDESDERKFLTEYTGLTPWSEDILKDNGYAQKIDTYDDERYGIFTGTEYHYESLDGIINSEAEATQDVEAELATLVNNLNKRDVSGTVIPDEVEDQLKDLGYA</sequence>